<name>A0A150GY93_GONPE</name>
<dbReference type="CDD" id="cd00121">
    <property type="entry name" value="MATH"/>
    <property type="match status" value="1"/>
</dbReference>
<dbReference type="AlphaFoldDB" id="A0A150GY93"/>
<dbReference type="EMBL" id="LSYV01000005">
    <property type="protein sequence ID" value="KXZ54801.1"/>
    <property type="molecule type" value="Genomic_DNA"/>
</dbReference>
<dbReference type="PANTHER" id="PTHR46231:SF1">
    <property type="entry name" value="ANKYRIN REPEAT AND BTB_POZ DOMAIN-CONTAINING PROTEIN 1"/>
    <property type="match status" value="1"/>
</dbReference>
<accession>A0A150GY93</accession>
<organism evidence="6 7">
    <name type="scientific">Gonium pectorale</name>
    <name type="common">Green alga</name>
    <dbReference type="NCBI Taxonomy" id="33097"/>
    <lineage>
        <taxon>Eukaryota</taxon>
        <taxon>Viridiplantae</taxon>
        <taxon>Chlorophyta</taxon>
        <taxon>core chlorophytes</taxon>
        <taxon>Chlorophyceae</taxon>
        <taxon>CS clade</taxon>
        <taxon>Chlamydomonadales</taxon>
        <taxon>Volvocaceae</taxon>
        <taxon>Gonium</taxon>
    </lineage>
</organism>
<dbReference type="SMART" id="SM00225">
    <property type="entry name" value="BTB"/>
    <property type="match status" value="1"/>
</dbReference>
<dbReference type="Pfam" id="PF22486">
    <property type="entry name" value="MATH_2"/>
    <property type="match status" value="1"/>
</dbReference>
<sequence length="355" mass="38443">MKKSAVVASGKLVRSRGLQVEWELADFQTLDVNLDGKLTSPQFQLGGHSWRLLCYPKQNKPPHEHVSLYLDYPAAAKAYMKQGLKYTFKLSIRNDKNPLQEVSRTATSVFEYGNTDQGFSEMIKVKDVTKESGYLNDDGALVVCLDLNQEAPPALAVPGLSSDFLALLDSPGATSDLTLLAGGRSFPVHRLILAARCPYFKTLFESGFGDSGARELELPDVDPHAVALLLRCIYGDTPFCPERLLMPAAELADQWLLTDTRDALYQRIAATANATTIVRDLLWTEGRGGAEALVGQLGKVFVSLVGEMKQEDTVALEANPRLMTRLLFAVAKSVAASGGARGEGTGASHPSAGKK</sequence>
<dbReference type="InterPro" id="IPR044515">
    <property type="entry name" value="ABTB1"/>
</dbReference>
<dbReference type="InterPro" id="IPR008974">
    <property type="entry name" value="TRAF-like"/>
</dbReference>
<evidence type="ECO:0000256" key="2">
    <source>
        <dbReference type="ARBA" id="ARBA00022737"/>
    </source>
</evidence>
<dbReference type="SUPFAM" id="SSF49599">
    <property type="entry name" value="TRAF domain-like"/>
    <property type="match status" value="1"/>
</dbReference>
<dbReference type="Gene3D" id="3.30.710.10">
    <property type="entry name" value="Potassium Channel Kv1.1, Chain A"/>
    <property type="match status" value="1"/>
</dbReference>
<comment type="pathway">
    <text evidence="1">Protein modification; protein ubiquitination.</text>
</comment>
<reference evidence="7" key="1">
    <citation type="journal article" date="2016" name="Nat. Commun.">
        <title>The Gonium pectorale genome demonstrates co-option of cell cycle regulation during the evolution of multicellularity.</title>
        <authorList>
            <person name="Hanschen E.R."/>
            <person name="Marriage T.N."/>
            <person name="Ferris P.J."/>
            <person name="Hamaji T."/>
            <person name="Toyoda A."/>
            <person name="Fujiyama A."/>
            <person name="Neme R."/>
            <person name="Noguchi H."/>
            <person name="Minakuchi Y."/>
            <person name="Suzuki M."/>
            <person name="Kawai-Toyooka H."/>
            <person name="Smith D.R."/>
            <person name="Sparks H."/>
            <person name="Anderson J."/>
            <person name="Bakaric R."/>
            <person name="Luria V."/>
            <person name="Karger A."/>
            <person name="Kirschner M.W."/>
            <person name="Durand P.M."/>
            <person name="Michod R.E."/>
            <person name="Nozaki H."/>
            <person name="Olson B.J."/>
        </authorList>
    </citation>
    <scope>NUCLEOTIDE SEQUENCE [LARGE SCALE GENOMIC DNA]</scope>
    <source>
        <strain evidence="7">NIES-2863</strain>
    </source>
</reference>
<protein>
    <recommendedName>
        <fullName evidence="8">BTB domain-containing protein</fullName>
    </recommendedName>
</protein>
<keyword evidence="7" id="KW-1185">Reference proteome</keyword>
<evidence type="ECO:0008006" key="8">
    <source>
        <dbReference type="Google" id="ProtNLM"/>
    </source>
</evidence>
<dbReference type="Proteomes" id="UP000075714">
    <property type="component" value="Unassembled WGS sequence"/>
</dbReference>
<keyword evidence="3" id="KW-0040">ANK repeat</keyword>
<evidence type="ECO:0000256" key="1">
    <source>
        <dbReference type="ARBA" id="ARBA00004906"/>
    </source>
</evidence>
<keyword evidence="2" id="KW-0677">Repeat</keyword>
<dbReference type="InterPro" id="IPR002083">
    <property type="entry name" value="MATH/TRAF_dom"/>
</dbReference>
<evidence type="ECO:0000313" key="6">
    <source>
        <dbReference type="EMBL" id="KXZ54801.1"/>
    </source>
</evidence>
<feature type="domain" description="BTB" evidence="4">
    <location>
        <begin position="175"/>
        <end position="242"/>
    </location>
</feature>
<dbReference type="Gene3D" id="2.60.210.10">
    <property type="entry name" value="Apoptosis, Tumor Necrosis Factor Receptor Associated Protein 2, Chain A"/>
    <property type="match status" value="1"/>
</dbReference>
<dbReference type="SUPFAM" id="SSF54695">
    <property type="entry name" value="POZ domain"/>
    <property type="match status" value="1"/>
</dbReference>
<dbReference type="PANTHER" id="PTHR46231">
    <property type="entry name" value="ANKYRIN REPEAT AND BTB/POZ DOMAIN-CONTAINING PROTEIN 1"/>
    <property type="match status" value="1"/>
</dbReference>
<evidence type="ECO:0000313" key="7">
    <source>
        <dbReference type="Proteomes" id="UP000075714"/>
    </source>
</evidence>
<dbReference type="InterPro" id="IPR000210">
    <property type="entry name" value="BTB/POZ_dom"/>
</dbReference>
<proteinExistence type="predicted"/>
<dbReference type="GO" id="GO:0000151">
    <property type="term" value="C:ubiquitin ligase complex"/>
    <property type="evidence" value="ECO:0007669"/>
    <property type="project" value="TreeGrafter"/>
</dbReference>
<dbReference type="PROSITE" id="PS50144">
    <property type="entry name" value="MATH"/>
    <property type="match status" value="1"/>
</dbReference>
<dbReference type="OrthoDB" id="546239at2759"/>
<feature type="domain" description="MATH" evidence="5">
    <location>
        <begin position="17"/>
        <end position="146"/>
    </location>
</feature>
<dbReference type="PROSITE" id="PS50097">
    <property type="entry name" value="BTB"/>
    <property type="match status" value="1"/>
</dbReference>
<dbReference type="STRING" id="33097.A0A150GY93"/>
<evidence type="ECO:0000259" key="4">
    <source>
        <dbReference type="PROSITE" id="PS50097"/>
    </source>
</evidence>
<evidence type="ECO:0000259" key="5">
    <source>
        <dbReference type="PROSITE" id="PS50144"/>
    </source>
</evidence>
<comment type="caution">
    <text evidence="6">The sequence shown here is derived from an EMBL/GenBank/DDBJ whole genome shotgun (WGS) entry which is preliminary data.</text>
</comment>
<dbReference type="InterPro" id="IPR011333">
    <property type="entry name" value="SKP1/BTB/POZ_sf"/>
</dbReference>
<gene>
    <name evidence="6" type="ORF">GPECTOR_4g872</name>
</gene>
<dbReference type="Pfam" id="PF00651">
    <property type="entry name" value="BTB"/>
    <property type="match status" value="1"/>
</dbReference>
<dbReference type="GO" id="GO:0005737">
    <property type="term" value="C:cytoplasm"/>
    <property type="evidence" value="ECO:0007669"/>
    <property type="project" value="TreeGrafter"/>
</dbReference>
<evidence type="ECO:0000256" key="3">
    <source>
        <dbReference type="ARBA" id="ARBA00023043"/>
    </source>
</evidence>
<dbReference type="CDD" id="cd18186">
    <property type="entry name" value="BTB_POZ_ZBTB_KLHL-like"/>
    <property type="match status" value="1"/>
</dbReference>